<evidence type="ECO:0000313" key="2">
    <source>
        <dbReference type="Proteomes" id="UP001596523"/>
    </source>
</evidence>
<gene>
    <name evidence="1" type="ORF">ACFQVC_06430</name>
</gene>
<proteinExistence type="predicted"/>
<dbReference type="Proteomes" id="UP001596523">
    <property type="component" value="Unassembled WGS sequence"/>
</dbReference>
<dbReference type="RefSeq" id="WP_381827451.1">
    <property type="nucleotide sequence ID" value="NZ_JBHTCF010000002.1"/>
</dbReference>
<keyword evidence="2" id="KW-1185">Reference proteome</keyword>
<protein>
    <submittedName>
        <fullName evidence="1">CchlQ</fullName>
    </submittedName>
</protein>
<name>A0ABW2JEC9_9ACTN</name>
<accession>A0ABW2JEC9</accession>
<evidence type="ECO:0000313" key="1">
    <source>
        <dbReference type="EMBL" id="MFC7303850.1"/>
    </source>
</evidence>
<comment type="caution">
    <text evidence="1">The sequence shown here is derived from an EMBL/GenBank/DDBJ whole genome shotgun (WGS) entry which is preliminary data.</text>
</comment>
<reference evidence="2" key="1">
    <citation type="journal article" date="2019" name="Int. J. Syst. Evol. Microbiol.">
        <title>The Global Catalogue of Microorganisms (GCM) 10K type strain sequencing project: providing services to taxonomists for standard genome sequencing and annotation.</title>
        <authorList>
            <consortium name="The Broad Institute Genomics Platform"/>
            <consortium name="The Broad Institute Genome Sequencing Center for Infectious Disease"/>
            <person name="Wu L."/>
            <person name="Ma J."/>
        </authorList>
    </citation>
    <scope>NUCLEOTIDE SEQUENCE [LARGE SCALE GENOMIC DNA]</scope>
    <source>
        <strain evidence="2">SYNS20</strain>
    </source>
</reference>
<organism evidence="1 2">
    <name type="scientific">Streptomyces monticola</name>
    <dbReference type="NCBI Taxonomy" id="2666263"/>
    <lineage>
        <taxon>Bacteria</taxon>
        <taxon>Bacillati</taxon>
        <taxon>Actinomycetota</taxon>
        <taxon>Actinomycetes</taxon>
        <taxon>Kitasatosporales</taxon>
        <taxon>Streptomycetaceae</taxon>
        <taxon>Streptomyces</taxon>
    </lineage>
</organism>
<sequence length="181" mass="19534">MDWGTLIATGSGGLIAISGTVLADFLRHRHENDRTVEARRRAVYNEFIVATGTCHTRLRELAQGRGEQGDLETASRAALTDAGIYDVRERLFIEGSTTVAGAGQAMFVQLRALRRVVATGAAQDSPAYHAVYHPYLAAVWGYRAAVREELDGRPLVPADFGWAEWGGRDSCAVCRAAGAAD</sequence>
<dbReference type="EMBL" id="JBHTCF010000002">
    <property type="protein sequence ID" value="MFC7303850.1"/>
    <property type="molecule type" value="Genomic_DNA"/>
</dbReference>